<keyword evidence="3" id="KW-1185">Reference proteome</keyword>
<dbReference type="EMBL" id="JBEWLZ010000003">
    <property type="protein sequence ID" value="MET1489723.1"/>
    <property type="molecule type" value="Genomic_DNA"/>
</dbReference>
<evidence type="ECO:0000313" key="3">
    <source>
        <dbReference type="Proteomes" id="UP001548590"/>
    </source>
</evidence>
<comment type="caution">
    <text evidence="2">The sequence shown here is derived from an EMBL/GenBank/DDBJ whole genome shotgun (WGS) entry which is preliminary data.</text>
</comment>
<proteinExistence type="predicted"/>
<dbReference type="RefSeq" id="WP_345924997.1">
    <property type="nucleotide sequence ID" value="NZ_JBDIVF010000002.1"/>
</dbReference>
<evidence type="ECO:0000313" key="2">
    <source>
        <dbReference type="EMBL" id="MET1489723.1"/>
    </source>
</evidence>
<accession>A0ABV2CPC2</accession>
<dbReference type="Proteomes" id="UP001548590">
    <property type="component" value="Unassembled WGS sequence"/>
</dbReference>
<gene>
    <name evidence="2" type="ORF">ABVT11_07775</name>
</gene>
<protein>
    <submittedName>
        <fullName evidence="2">Uncharacterized protein</fullName>
    </submittedName>
</protein>
<organism evidence="2 3">
    <name type="scientific">Uliginosibacterium paludis</name>
    <dbReference type="NCBI Taxonomy" id="1615952"/>
    <lineage>
        <taxon>Bacteria</taxon>
        <taxon>Pseudomonadati</taxon>
        <taxon>Pseudomonadota</taxon>
        <taxon>Betaproteobacteria</taxon>
        <taxon>Rhodocyclales</taxon>
        <taxon>Zoogloeaceae</taxon>
        <taxon>Uliginosibacterium</taxon>
    </lineage>
</organism>
<reference evidence="2 3" key="1">
    <citation type="submission" date="2024-07" db="EMBL/GenBank/DDBJ databases">
        <title>Uliginosibacterium paludis KCTC:42655.</title>
        <authorList>
            <person name="Kim M.K."/>
        </authorList>
    </citation>
    <scope>NUCLEOTIDE SEQUENCE [LARGE SCALE GENOMIC DNA]</scope>
    <source>
        <strain evidence="2 3">KCTC 42655</strain>
    </source>
</reference>
<name>A0ABV2CPC2_9RHOO</name>
<sequence>MKPARLLLPAALLSLGLHALPAAAGPQAEALGQCFVDSTSAEEKTTISRWLFIVLAQQPEVRDLATIAPAAQQETDRAMAKLLERMVTEACRSQAQQMLSQEGPRGLKQAVEIFGQASARKTFAEPEVAKAVNGFTRYLDMARIIQSFLTLRLGN</sequence>
<keyword evidence="1" id="KW-0732">Signal</keyword>
<evidence type="ECO:0000256" key="1">
    <source>
        <dbReference type="SAM" id="SignalP"/>
    </source>
</evidence>
<feature type="chain" id="PRO_5046593016" evidence="1">
    <location>
        <begin position="25"/>
        <end position="155"/>
    </location>
</feature>
<feature type="signal peptide" evidence="1">
    <location>
        <begin position="1"/>
        <end position="24"/>
    </location>
</feature>